<dbReference type="GO" id="GO:0005634">
    <property type="term" value="C:nucleus"/>
    <property type="evidence" value="ECO:0007669"/>
    <property type="project" value="UniProtKB-SubCell"/>
</dbReference>
<proteinExistence type="predicted"/>
<evidence type="ECO:0000256" key="1">
    <source>
        <dbReference type="ARBA" id="ARBA00004123"/>
    </source>
</evidence>
<dbReference type="GO" id="GO:0031491">
    <property type="term" value="F:nucleosome binding"/>
    <property type="evidence" value="ECO:0007669"/>
    <property type="project" value="TreeGrafter"/>
</dbReference>
<name>A0AAV8Y9P4_9CUCU</name>
<feature type="region of interest" description="Disordered" evidence="4">
    <location>
        <begin position="1215"/>
        <end position="1337"/>
    </location>
</feature>
<evidence type="ECO:0000256" key="4">
    <source>
        <dbReference type="SAM" id="MobiDB-lite"/>
    </source>
</evidence>
<evidence type="ECO:0008006" key="7">
    <source>
        <dbReference type="Google" id="ProtNLM"/>
    </source>
</evidence>
<feature type="region of interest" description="Disordered" evidence="4">
    <location>
        <begin position="556"/>
        <end position="605"/>
    </location>
</feature>
<feature type="compositionally biased region" description="Basic and acidic residues" evidence="4">
    <location>
        <begin position="556"/>
        <end position="572"/>
    </location>
</feature>
<comment type="subcellular location">
    <subcellularLocation>
        <location evidence="1">Nucleus</location>
    </subcellularLocation>
</comment>
<feature type="compositionally biased region" description="Basic and acidic residues" evidence="4">
    <location>
        <begin position="744"/>
        <end position="772"/>
    </location>
</feature>
<reference evidence="5" key="1">
    <citation type="journal article" date="2023" name="Insect Mol. Biol.">
        <title>Genome sequencing provides insights into the evolution of gene families encoding plant cell wall-degrading enzymes in longhorned beetles.</title>
        <authorList>
            <person name="Shin N.R."/>
            <person name="Okamura Y."/>
            <person name="Kirsch R."/>
            <person name="Pauchet Y."/>
        </authorList>
    </citation>
    <scope>NUCLEOTIDE SEQUENCE</scope>
    <source>
        <strain evidence="5">AMC_N1</strain>
    </source>
</reference>
<gene>
    <name evidence="5" type="ORF">NQ318_010095</name>
</gene>
<feature type="region of interest" description="Disordered" evidence="4">
    <location>
        <begin position="728"/>
        <end position="838"/>
    </location>
</feature>
<dbReference type="GO" id="GO:0006325">
    <property type="term" value="P:chromatin organization"/>
    <property type="evidence" value="ECO:0007669"/>
    <property type="project" value="InterPro"/>
</dbReference>
<evidence type="ECO:0000313" key="5">
    <source>
        <dbReference type="EMBL" id="KAJ8947583.1"/>
    </source>
</evidence>
<dbReference type="InterPro" id="IPR033053">
    <property type="entry name" value="Hir3/CABIN1"/>
</dbReference>
<feature type="compositionally biased region" description="Pro residues" evidence="4">
    <location>
        <begin position="1240"/>
        <end position="1250"/>
    </location>
</feature>
<keyword evidence="3" id="KW-0802">TPR repeat</keyword>
<organism evidence="5 6">
    <name type="scientific">Aromia moschata</name>
    <dbReference type="NCBI Taxonomy" id="1265417"/>
    <lineage>
        <taxon>Eukaryota</taxon>
        <taxon>Metazoa</taxon>
        <taxon>Ecdysozoa</taxon>
        <taxon>Arthropoda</taxon>
        <taxon>Hexapoda</taxon>
        <taxon>Insecta</taxon>
        <taxon>Pterygota</taxon>
        <taxon>Neoptera</taxon>
        <taxon>Endopterygota</taxon>
        <taxon>Coleoptera</taxon>
        <taxon>Polyphaga</taxon>
        <taxon>Cucujiformia</taxon>
        <taxon>Chrysomeloidea</taxon>
        <taxon>Cerambycidae</taxon>
        <taxon>Cerambycinae</taxon>
        <taxon>Callichromatini</taxon>
        <taxon>Aromia</taxon>
    </lineage>
</organism>
<feature type="compositionally biased region" description="Basic and acidic residues" evidence="4">
    <location>
        <begin position="1294"/>
        <end position="1308"/>
    </location>
</feature>
<dbReference type="Proteomes" id="UP001162162">
    <property type="component" value="Unassembled WGS sequence"/>
</dbReference>
<feature type="region of interest" description="Disordered" evidence="4">
    <location>
        <begin position="1064"/>
        <end position="1094"/>
    </location>
</feature>
<comment type="caution">
    <text evidence="5">The sequence shown here is derived from an EMBL/GenBank/DDBJ whole genome shotgun (WGS) entry which is preliminary data.</text>
</comment>
<dbReference type="PANTHER" id="PTHR15502">
    <property type="entry name" value="CALCINEURIN-BINDING PROTEIN CABIN 1-RELATED"/>
    <property type="match status" value="1"/>
</dbReference>
<evidence type="ECO:0000313" key="6">
    <source>
        <dbReference type="Proteomes" id="UP001162162"/>
    </source>
</evidence>
<dbReference type="SUPFAM" id="SSF48452">
    <property type="entry name" value="TPR-like"/>
    <property type="match status" value="1"/>
</dbReference>
<sequence>MYEALDHYLKPTKDPDKWERVLEKCVAILQEIIKKETVRVIDSLREERRPRLVESLSKIASKQLNTDRLYGGIPLGCITPWILLHYVLMREEQREYAIKRISQGKRDKTDGPHDNQETHEVELPPSVAILFSGHEFLGPKGWCLTGQGELLHFILDTVLDRLDTPVFDRLRDKIDIHIEQALFCLYEHPSKKNKISRHLADHNVDPLPLTWERSFQLYEFYGPDRLPEFNSYKNASISTDLEQLLKRIIALVPPDCAPQQHLPKITDYIYGKTTKCPDPIEFPNKVRAIYYLIGDFHFKQREFGRCIKYFQMDLCINPHRLDSWACLGLSYTAQLDSKLNYCEKFKTETEFLDKAKYASICFERALSISPDPLMLWIEYGTFQYTVHSYCSRILKYESENLSMEKFEFLENQKNSYLDSSGDSFEKAIALYEIDDTNEQDERWLQYYILGKIAEKKQKEPAEYLQYYMTATVEALELHYRVHASVLKYLELHEGKEIPNSLGAFFKKCLSSSKFFKKPPPPKPAPEIPTKSAENTSLGFQEQFLNSLNKPIDDGIIKPVNDEKTPDVDKTIVPEENTLVASPPKSGTSAGEKENQEKEAPKAGEVSMAVEVPKAVEVPRAVEVPPKAVEVPPKAVEVPPKAEEVPPKAVELTKSVELPESVEMPKVLERPKEEEDVIMISDSDDEQSTTDVAKPEDKNIEPVPAEQPNERIKVKDVQQMLDEMMVKQMKEVEQQPSEVDSDLSGTEKVEEVVCKEDKMEVKAEGKPEAAKIKEKPKKVKPSDSETDTDNVRTSIDDESSSSSSSSSSTSSSSDSDSDDDDSSSSSSSSSSEPNNENMSNSEILALVDRCCKQLLLGEYKCKNGTVVTGLFYERKVNNFFNGIWRIPSTEIDRPGSLSAHMSRCISLLLQILMNTNDNKTLIELCTQLRRTPEQDKTYIKESERIAFSDQALEMCTQSLRNQMKNISTMSNPEIAKLLQEIFRVHQKVQKHIPGKESGFANMLIEVYRKFIKEKIPENVNVLELATKFCQQNRPVEKPKIQPVQNPIPPMPRGPGIASVVPLKRPGMGRPRGRPPLPKVPGQMRQPRGKSPNLAGMSKSYAWQKSLFDQSYAYEYLKHYHDELIKQYSQNLSMQQLTQLSQILNQGQLSNPLTASAITNQFLAQTGLLTPSALVKQMSSTTAALGHLKKKLGVDQALSSLTTDQLKFLGSMLPSATKAQTSTSRHTLPHTVTSSSGVMPNKPKPLHVPNPKPSTSAGAKPLLPDPGRAKQGSVIAKTTTPSTQLFKEPPPTKTPSPDEKAAKVLMKDRPSISITPVTGSLPPPATSVTSFPRPSVPSGKTLQEKLAEKKKEQFNKEQLKKTAQAELYNSEALIKSLNLPSIPSSLTVSKASIPITSSYPNIQMASTSKPVPNIPKQIPSSIAKFPMDLGRPVTIMAAKSVAPQPKFTMEPSIPPI</sequence>
<feature type="compositionally biased region" description="Acidic residues" evidence="4">
    <location>
        <begin position="673"/>
        <end position="687"/>
    </location>
</feature>
<dbReference type="Gene3D" id="1.25.40.10">
    <property type="entry name" value="Tetratricopeptide repeat domain"/>
    <property type="match status" value="1"/>
</dbReference>
<protein>
    <recommendedName>
        <fullName evidence="7">Calcineurin-binding protein cabin-1</fullName>
    </recommendedName>
</protein>
<feature type="repeat" description="TPR" evidence="3">
    <location>
        <begin position="287"/>
        <end position="320"/>
    </location>
</feature>
<feature type="compositionally biased region" description="Polar residues" evidence="4">
    <location>
        <begin position="1274"/>
        <end position="1283"/>
    </location>
</feature>
<dbReference type="PROSITE" id="PS50005">
    <property type="entry name" value="TPR"/>
    <property type="match status" value="1"/>
</dbReference>
<evidence type="ECO:0000256" key="3">
    <source>
        <dbReference type="PROSITE-ProRule" id="PRU00339"/>
    </source>
</evidence>
<evidence type="ECO:0000256" key="2">
    <source>
        <dbReference type="ARBA" id="ARBA00023242"/>
    </source>
</evidence>
<dbReference type="InterPro" id="IPR019734">
    <property type="entry name" value="TPR_rpt"/>
</dbReference>
<dbReference type="PANTHER" id="PTHR15502:SF7">
    <property type="entry name" value="CALCINEURIN-BINDING PROTEIN CABIN-1"/>
    <property type="match status" value="1"/>
</dbReference>
<feature type="compositionally biased region" description="Basic and acidic residues" evidence="4">
    <location>
        <begin position="590"/>
        <end position="601"/>
    </location>
</feature>
<feature type="compositionally biased region" description="Low complexity" evidence="4">
    <location>
        <begin position="799"/>
        <end position="813"/>
    </location>
</feature>
<dbReference type="InterPro" id="IPR011990">
    <property type="entry name" value="TPR-like_helical_dom_sf"/>
</dbReference>
<accession>A0AAV8Y9P4</accession>
<keyword evidence="6" id="KW-1185">Reference proteome</keyword>
<dbReference type="EMBL" id="JAPWTK010000158">
    <property type="protein sequence ID" value="KAJ8947583.1"/>
    <property type="molecule type" value="Genomic_DNA"/>
</dbReference>
<feature type="region of interest" description="Disordered" evidence="4">
    <location>
        <begin position="661"/>
        <end position="710"/>
    </location>
</feature>
<feature type="compositionally biased region" description="Polar residues" evidence="4">
    <location>
        <begin position="1215"/>
        <end position="1236"/>
    </location>
</feature>
<keyword evidence="2" id="KW-0539">Nucleus</keyword>